<evidence type="ECO:0000256" key="1">
    <source>
        <dbReference type="SAM" id="Phobius"/>
    </source>
</evidence>
<keyword evidence="1" id="KW-1133">Transmembrane helix</keyword>
<accession>A0A0B0NX46</accession>
<feature type="transmembrane region" description="Helical" evidence="1">
    <location>
        <begin position="32"/>
        <end position="53"/>
    </location>
</feature>
<sequence length="70" mass="8448">MHIPTQLLCSRNLQRKQILEDYQDDLRVMQSLTMILIFPTRMMMTTMTIMIAMDKNRSPPHNHWNRLFTV</sequence>
<reference evidence="3" key="1">
    <citation type="submission" date="2014-09" db="EMBL/GenBank/DDBJ databases">
        <authorList>
            <person name="Mudge J."/>
            <person name="Ramaraj T."/>
            <person name="Lindquist I.E."/>
            <person name="Bharti A.K."/>
            <person name="Sundararajan A."/>
            <person name="Cameron C.T."/>
            <person name="Woodward J.E."/>
            <person name="May G.D."/>
            <person name="Brubaker C."/>
            <person name="Broadhvest J."/>
            <person name="Wilkins T.A."/>
        </authorList>
    </citation>
    <scope>NUCLEOTIDE SEQUENCE</scope>
    <source>
        <strain evidence="3">cv. AKA8401</strain>
    </source>
</reference>
<evidence type="ECO:0000313" key="3">
    <source>
        <dbReference type="Proteomes" id="UP000032142"/>
    </source>
</evidence>
<dbReference type="AlphaFoldDB" id="A0A0B0NX46"/>
<keyword evidence="1" id="KW-0812">Transmembrane</keyword>
<keyword evidence="1" id="KW-0472">Membrane</keyword>
<protein>
    <submittedName>
        <fullName evidence="2">Uncharacterized protein</fullName>
    </submittedName>
</protein>
<keyword evidence="3" id="KW-1185">Reference proteome</keyword>
<proteinExistence type="predicted"/>
<gene>
    <name evidence="2" type="ORF">F383_24539</name>
</gene>
<dbReference type="Proteomes" id="UP000032142">
    <property type="component" value="Unassembled WGS sequence"/>
</dbReference>
<name>A0A0B0NX46_GOSAR</name>
<dbReference type="EMBL" id="KN412125">
    <property type="protein sequence ID" value="KHG19078.1"/>
    <property type="molecule type" value="Genomic_DNA"/>
</dbReference>
<organism evidence="2 3">
    <name type="scientific">Gossypium arboreum</name>
    <name type="common">Tree cotton</name>
    <name type="synonym">Gossypium nanking</name>
    <dbReference type="NCBI Taxonomy" id="29729"/>
    <lineage>
        <taxon>Eukaryota</taxon>
        <taxon>Viridiplantae</taxon>
        <taxon>Streptophyta</taxon>
        <taxon>Embryophyta</taxon>
        <taxon>Tracheophyta</taxon>
        <taxon>Spermatophyta</taxon>
        <taxon>Magnoliopsida</taxon>
        <taxon>eudicotyledons</taxon>
        <taxon>Gunneridae</taxon>
        <taxon>Pentapetalae</taxon>
        <taxon>rosids</taxon>
        <taxon>malvids</taxon>
        <taxon>Malvales</taxon>
        <taxon>Malvaceae</taxon>
        <taxon>Malvoideae</taxon>
        <taxon>Gossypium</taxon>
    </lineage>
</organism>
<evidence type="ECO:0000313" key="2">
    <source>
        <dbReference type="EMBL" id="KHG19078.1"/>
    </source>
</evidence>